<evidence type="ECO:0000256" key="3">
    <source>
        <dbReference type="ARBA" id="ARBA00023125"/>
    </source>
</evidence>
<dbReference type="RefSeq" id="WP_176576045.1">
    <property type="nucleotide sequence ID" value="NZ_CBDRGH010000033.1"/>
</dbReference>
<dbReference type="InterPro" id="IPR010982">
    <property type="entry name" value="Lambda_DNA-bd_dom_sf"/>
</dbReference>
<dbReference type="InterPro" id="IPR013762">
    <property type="entry name" value="Integrase-like_cat_sf"/>
</dbReference>
<dbReference type="CDD" id="cd01392">
    <property type="entry name" value="HTH_LacI"/>
    <property type="match status" value="1"/>
</dbReference>
<comment type="similarity">
    <text evidence="1">Belongs to the 'phage' integrase family.</text>
</comment>
<dbReference type="SMART" id="SM00354">
    <property type="entry name" value="HTH_LACI"/>
    <property type="match status" value="1"/>
</dbReference>
<dbReference type="Proteomes" id="UP000509418">
    <property type="component" value="Chromosome"/>
</dbReference>
<evidence type="ECO:0000259" key="8">
    <source>
        <dbReference type="PROSITE" id="PS51900"/>
    </source>
</evidence>
<gene>
    <name evidence="9" type="ORF">HUT05_21800</name>
</gene>
<feature type="domain" description="HTH lacI-type" evidence="7">
    <location>
        <begin position="301"/>
        <end position="355"/>
    </location>
</feature>
<evidence type="ECO:0000256" key="2">
    <source>
        <dbReference type="ARBA" id="ARBA00022908"/>
    </source>
</evidence>
<dbReference type="Pfam" id="PF14659">
    <property type="entry name" value="Phage_int_SAM_3"/>
    <property type="match status" value="1"/>
</dbReference>
<keyword evidence="4" id="KW-0233">DNA recombination</keyword>
<dbReference type="Pfam" id="PF00356">
    <property type="entry name" value="LacI"/>
    <property type="match status" value="1"/>
</dbReference>
<proteinExistence type="inferred from homology"/>
<dbReference type="InterPro" id="IPR000843">
    <property type="entry name" value="HTH_LacI"/>
</dbReference>
<dbReference type="PROSITE" id="PS51900">
    <property type="entry name" value="CB"/>
    <property type="match status" value="1"/>
</dbReference>
<dbReference type="SUPFAM" id="SSF56349">
    <property type="entry name" value="DNA breaking-rejoining enzymes"/>
    <property type="match status" value="2"/>
</dbReference>
<dbReference type="PROSITE" id="PS00356">
    <property type="entry name" value="HTH_LACI_1"/>
    <property type="match status" value="1"/>
</dbReference>
<dbReference type="InterPro" id="IPR011010">
    <property type="entry name" value="DNA_brk_join_enz"/>
</dbReference>
<evidence type="ECO:0000256" key="1">
    <source>
        <dbReference type="ARBA" id="ARBA00008857"/>
    </source>
</evidence>
<dbReference type="Gene3D" id="1.10.150.130">
    <property type="match status" value="1"/>
</dbReference>
<dbReference type="GO" id="GO:0006355">
    <property type="term" value="P:regulation of DNA-templated transcription"/>
    <property type="evidence" value="ECO:0007669"/>
    <property type="project" value="InterPro"/>
</dbReference>
<dbReference type="GO" id="GO:0015074">
    <property type="term" value="P:DNA integration"/>
    <property type="evidence" value="ECO:0007669"/>
    <property type="project" value="UniProtKB-KW"/>
</dbReference>
<sequence>MGYAENLGSYYRGRYKLAPGKYATVRDADGEAIRFRTKAAAKKAADAEEAKLLAGTKKMPVERITFGAYVNRWYAAQDLAASTMQNYRRHIEEHLLPAFEDFAIADILSTDIAAWEKRERAVPYAPTSVKTWRATLHLILADAVDEGLRDSNPATRRRGRGKRAGRSRNRGPEKVVTTALGILLLAERMALLSGRDDEFVGGIVKGYTGMHWGEIVGLENEFVRPKSIRVEWQLYELDTGELHRCPPKDDSYRDIDAPDFLAALVAGHIARTKPKPCECHGLAYVFRGHGAANGSASRPGAKLVDVARRAGVSTGTVSNVLNRPDAAAEPTRLKVLEAITDLGYVRNAGSGELAAHWRRSGFATWLFRPAATGRYPGRGNQEERPVPVVAEPWPGIPARGRGASKRAEACWVPIAPGLTPHGLRHTHKTLMREVGTPPKLMDERMGHEDGSVQSRYDHITAGMRQVLMNALTGMWEEALDARRAMSPGSPVAALDALLRAHG</sequence>
<accession>A0A7H8TCQ9</accession>
<dbReference type="GO" id="GO:0006310">
    <property type="term" value="P:DNA recombination"/>
    <property type="evidence" value="ECO:0007669"/>
    <property type="project" value="UniProtKB-KW"/>
</dbReference>
<name>A0A7H8TCQ9_STRCX</name>
<protein>
    <submittedName>
        <fullName evidence="9">LacI family DNA-binding transcriptional regulator</fullName>
    </submittedName>
</protein>
<dbReference type="EMBL" id="CP056041">
    <property type="protein sequence ID" value="QKZ19770.1"/>
    <property type="molecule type" value="Genomic_DNA"/>
</dbReference>
<evidence type="ECO:0000313" key="9">
    <source>
        <dbReference type="EMBL" id="QKZ19770.1"/>
    </source>
</evidence>
<keyword evidence="3 5" id="KW-0238">DNA-binding</keyword>
<keyword evidence="10" id="KW-1185">Reference proteome</keyword>
<organism evidence="9 10">
    <name type="scientific">Streptomyces chartreusis</name>
    <dbReference type="NCBI Taxonomy" id="1969"/>
    <lineage>
        <taxon>Bacteria</taxon>
        <taxon>Bacillati</taxon>
        <taxon>Actinomycetota</taxon>
        <taxon>Actinomycetes</taxon>
        <taxon>Kitasatosporales</taxon>
        <taxon>Streptomycetaceae</taxon>
        <taxon>Streptomyces</taxon>
    </lineage>
</organism>
<evidence type="ECO:0000259" key="7">
    <source>
        <dbReference type="PROSITE" id="PS50932"/>
    </source>
</evidence>
<dbReference type="SUPFAM" id="SSF47413">
    <property type="entry name" value="lambda repressor-like DNA-binding domains"/>
    <property type="match status" value="1"/>
</dbReference>
<dbReference type="Gene3D" id="1.10.260.40">
    <property type="entry name" value="lambda repressor-like DNA-binding domains"/>
    <property type="match status" value="1"/>
</dbReference>
<dbReference type="InterPro" id="IPR050808">
    <property type="entry name" value="Phage_Integrase"/>
</dbReference>
<feature type="compositionally biased region" description="Basic residues" evidence="6">
    <location>
        <begin position="155"/>
        <end position="169"/>
    </location>
</feature>
<dbReference type="InterPro" id="IPR010998">
    <property type="entry name" value="Integrase_recombinase_N"/>
</dbReference>
<evidence type="ECO:0000256" key="5">
    <source>
        <dbReference type="PROSITE-ProRule" id="PRU01248"/>
    </source>
</evidence>
<dbReference type="AlphaFoldDB" id="A0A7H8TCQ9"/>
<dbReference type="PANTHER" id="PTHR30629">
    <property type="entry name" value="PROPHAGE INTEGRASE"/>
    <property type="match status" value="1"/>
</dbReference>
<evidence type="ECO:0000256" key="6">
    <source>
        <dbReference type="SAM" id="MobiDB-lite"/>
    </source>
</evidence>
<feature type="domain" description="Core-binding (CB)" evidence="8">
    <location>
        <begin position="64"/>
        <end position="144"/>
    </location>
</feature>
<evidence type="ECO:0000256" key="4">
    <source>
        <dbReference type="ARBA" id="ARBA00023172"/>
    </source>
</evidence>
<dbReference type="InterPro" id="IPR004107">
    <property type="entry name" value="Integrase_SAM-like_N"/>
</dbReference>
<dbReference type="PROSITE" id="PS50932">
    <property type="entry name" value="HTH_LACI_2"/>
    <property type="match status" value="1"/>
</dbReference>
<evidence type="ECO:0000313" key="10">
    <source>
        <dbReference type="Proteomes" id="UP000509418"/>
    </source>
</evidence>
<dbReference type="Gene3D" id="1.10.443.10">
    <property type="entry name" value="Intergrase catalytic core"/>
    <property type="match status" value="1"/>
</dbReference>
<feature type="region of interest" description="Disordered" evidence="6">
    <location>
        <begin position="150"/>
        <end position="172"/>
    </location>
</feature>
<dbReference type="PANTHER" id="PTHR30629:SF6">
    <property type="entry name" value="PROPHAGE INTEGRASE INTA-RELATED"/>
    <property type="match status" value="1"/>
</dbReference>
<keyword evidence="2" id="KW-0229">DNA integration</keyword>
<dbReference type="GO" id="GO:0003677">
    <property type="term" value="F:DNA binding"/>
    <property type="evidence" value="ECO:0007669"/>
    <property type="project" value="UniProtKB-UniRule"/>
</dbReference>
<reference evidence="9 10" key="1">
    <citation type="submission" date="2020-06" db="EMBL/GenBank/DDBJ databases">
        <title>Genome mining for natural products.</title>
        <authorList>
            <person name="Zhang B."/>
            <person name="Shi J."/>
            <person name="Ge H."/>
        </authorList>
    </citation>
    <scope>NUCLEOTIDE SEQUENCE [LARGE SCALE GENOMIC DNA]</scope>
    <source>
        <strain evidence="9 10">NA02069</strain>
    </source>
</reference>
<dbReference type="InterPro" id="IPR044068">
    <property type="entry name" value="CB"/>
</dbReference>